<keyword evidence="11" id="KW-0413">Isomerase</keyword>
<evidence type="ECO:0000259" key="17">
    <source>
        <dbReference type="PROSITE" id="PS51217"/>
    </source>
</evidence>
<feature type="domain" description="UvrD-like helicase C-terminal" evidence="17">
    <location>
        <begin position="300"/>
        <end position="599"/>
    </location>
</feature>
<keyword evidence="8 15" id="KW-0067">ATP-binding</keyword>
<dbReference type="Gene3D" id="3.90.320.10">
    <property type="match status" value="1"/>
</dbReference>
<protein>
    <recommendedName>
        <fullName evidence="13">DNA 3'-5' helicase</fullName>
        <ecNumber evidence="13">5.6.2.4</ecNumber>
    </recommendedName>
</protein>
<dbReference type="AlphaFoldDB" id="A0A2M7V8G6"/>
<keyword evidence="4" id="KW-0227">DNA damage</keyword>
<evidence type="ECO:0000256" key="10">
    <source>
        <dbReference type="ARBA" id="ARBA00023204"/>
    </source>
</evidence>
<keyword evidence="7" id="KW-0269">Exonuclease</keyword>
<dbReference type="EC" id="5.6.2.4" evidence="13"/>
<evidence type="ECO:0000256" key="15">
    <source>
        <dbReference type="PROSITE-ProRule" id="PRU00560"/>
    </source>
</evidence>
<evidence type="ECO:0000256" key="5">
    <source>
        <dbReference type="ARBA" id="ARBA00022801"/>
    </source>
</evidence>
<name>A0A2M7V8G6_9BACT</name>
<dbReference type="InterPro" id="IPR000212">
    <property type="entry name" value="DNA_helicase_UvrD/REP"/>
</dbReference>
<comment type="similarity">
    <text evidence="1">Belongs to the helicase family. UvrD subfamily.</text>
</comment>
<comment type="catalytic activity">
    <reaction evidence="14">
        <text>ATP + H2O = ADP + phosphate + H(+)</text>
        <dbReference type="Rhea" id="RHEA:13065"/>
        <dbReference type="ChEBI" id="CHEBI:15377"/>
        <dbReference type="ChEBI" id="CHEBI:15378"/>
        <dbReference type="ChEBI" id="CHEBI:30616"/>
        <dbReference type="ChEBI" id="CHEBI:43474"/>
        <dbReference type="ChEBI" id="CHEBI:456216"/>
        <dbReference type="EC" id="5.6.2.4"/>
    </reaction>
</comment>
<dbReference type="InterPro" id="IPR038726">
    <property type="entry name" value="PDDEXK_AddAB-type"/>
</dbReference>
<dbReference type="GO" id="GO:0003677">
    <property type="term" value="F:DNA binding"/>
    <property type="evidence" value="ECO:0007669"/>
    <property type="project" value="UniProtKB-KW"/>
</dbReference>
<sequence length="983" mass="114149">MPKELNKSQKQAVDYIDGPLLIVAGAGTGKTTVISEKIVHLMKDFGIKPEEILALTFTDKSAEEMQERVDALLDVGYLDLQISTFHVFCQNILERYGLDIGLPNQFKLVTDTDAWLLMKNNLYDFDLDYYRPLGNPSLNIYALIAHFSKCKDELVNPEQYLGYTKNIQLDDDNADVEKGRITELANAYHRYNQLLLEHNALDFGDLIFYTIKLLRERPNILKNLQERFKYILVDEFQDVNYAQYELVKILAENSQLTVVGDDDQSVYAFRGASVSNILRFKDDFPKGKEIVLKKNYRSNQEILDFAYGLIQNNNPDRLEVKLEIDKKLESVNDDQRSTVKDQKPSVVQAREPSIESEVQFVVEEILKLKKEDKKFVWDDVAILVRANSHAGPFIQALEQFGIPYEFLASAGLYRQPIVMDCFNFFKTISDYHDSTAVYRLLRLSFLEMRENDIQKILFLAKKKSISYYEALKRCREFQLSEHGVAICDKLVELIHHAMQRSRFEKPTTVLIEFLENSGYLAYLTQTEEGGDRNAIRKIRYLKQFFEFIERYQESVPDANVFGFVDFYNQVIISGDDGKLYQPTDTPDSINIMTVHASKGLEFKYVFVVNCVEGRFPTRRKGGDIELPEDLIHEIMPEGDYHYQEERRLFYVAMTRAKERLYLTSALNYGGVRSSKLSRFVSELDFGLRTSDFKTESITSFGLSSKKKKPAEDTKVVYDLPKRFSYSQISSYQTCPYQYKLSHVLKIPTKGSASFSFGSTIHNTLQKFYERMQELNGLKQDSLFSSPNDRCVDSNIKVPSFEELLEIYEGKWIEDWYTSKRQREDYYKKGKEMLKVFYTAKEGNWNVPVSLESSFKIKVGEYTISGRIDRVDKLEDGTLEIIDYKTGKSKEKLVGDEKDQLLIYQIVASTFPEYKNIGETSKLTFYYLNDNIKTSFIGKEKEIEKLKEKLIKTIERIHERNFTATPSKHICGRCDFRDICDYRV</sequence>
<evidence type="ECO:0000256" key="12">
    <source>
        <dbReference type="ARBA" id="ARBA00034617"/>
    </source>
</evidence>
<evidence type="ECO:0000256" key="2">
    <source>
        <dbReference type="ARBA" id="ARBA00022722"/>
    </source>
</evidence>
<dbReference type="GO" id="GO:0005829">
    <property type="term" value="C:cytosol"/>
    <property type="evidence" value="ECO:0007669"/>
    <property type="project" value="TreeGrafter"/>
</dbReference>
<evidence type="ECO:0000313" key="18">
    <source>
        <dbReference type="EMBL" id="PIZ95109.1"/>
    </source>
</evidence>
<proteinExistence type="inferred from homology"/>
<keyword evidence="10" id="KW-0234">DNA repair</keyword>
<keyword evidence="2" id="KW-0540">Nuclease</keyword>
<dbReference type="Proteomes" id="UP000228568">
    <property type="component" value="Unassembled WGS sequence"/>
</dbReference>
<evidence type="ECO:0000256" key="3">
    <source>
        <dbReference type="ARBA" id="ARBA00022741"/>
    </source>
</evidence>
<dbReference type="GO" id="GO:0043138">
    <property type="term" value="F:3'-5' DNA helicase activity"/>
    <property type="evidence" value="ECO:0007669"/>
    <property type="project" value="UniProtKB-EC"/>
</dbReference>
<accession>A0A2M7V8G6</accession>
<dbReference type="Gene3D" id="1.10.10.160">
    <property type="match status" value="1"/>
</dbReference>
<dbReference type="CDD" id="cd18807">
    <property type="entry name" value="SF1_C_UvrD"/>
    <property type="match status" value="1"/>
</dbReference>
<organism evidence="18 19">
    <name type="scientific">Candidatus Magasanikbacteria bacterium CG_4_10_14_0_2_um_filter_37_12</name>
    <dbReference type="NCBI Taxonomy" id="1974637"/>
    <lineage>
        <taxon>Bacteria</taxon>
        <taxon>Candidatus Magasanikiibacteriota</taxon>
    </lineage>
</organism>
<keyword evidence="9" id="KW-0238">DNA-binding</keyword>
<dbReference type="PANTHER" id="PTHR11070">
    <property type="entry name" value="UVRD / RECB / PCRA DNA HELICASE FAMILY MEMBER"/>
    <property type="match status" value="1"/>
</dbReference>
<dbReference type="InterPro" id="IPR011604">
    <property type="entry name" value="PDDEXK-like_dom_sf"/>
</dbReference>
<dbReference type="PANTHER" id="PTHR11070:SF63">
    <property type="entry name" value="DNA HELICASE IV"/>
    <property type="match status" value="1"/>
</dbReference>
<dbReference type="Pfam" id="PF00580">
    <property type="entry name" value="UvrD-helicase"/>
    <property type="match status" value="1"/>
</dbReference>
<comment type="catalytic activity">
    <reaction evidence="12">
        <text>Couples ATP hydrolysis with the unwinding of duplex DNA by translocating in the 3'-5' direction.</text>
        <dbReference type="EC" id="5.6.2.4"/>
    </reaction>
</comment>
<comment type="caution">
    <text evidence="18">The sequence shown here is derived from an EMBL/GenBank/DDBJ whole genome shotgun (WGS) entry which is preliminary data.</text>
</comment>
<dbReference type="Gene3D" id="3.40.50.300">
    <property type="entry name" value="P-loop containing nucleotide triphosphate hydrolases"/>
    <property type="match status" value="2"/>
</dbReference>
<keyword evidence="5 15" id="KW-0378">Hydrolase</keyword>
<keyword evidence="6 15" id="KW-0347">Helicase</keyword>
<dbReference type="GO" id="GO:0000725">
    <property type="term" value="P:recombinational repair"/>
    <property type="evidence" value="ECO:0007669"/>
    <property type="project" value="TreeGrafter"/>
</dbReference>
<evidence type="ECO:0000256" key="14">
    <source>
        <dbReference type="ARBA" id="ARBA00048988"/>
    </source>
</evidence>
<evidence type="ECO:0000256" key="8">
    <source>
        <dbReference type="ARBA" id="ARBA00022840"/>
    </source>
</evidence>
<dbReference type="Gene3D" id="1.10.486.10">
    <property type="entry name" value="PCRA, domain 4"/>
    <property type="match status" value="1"/>
</dbReference>
<evidence type="ECO:0000256" key="1">
    <source>
        <dbReference type="ARBA" id="ARBA00009922"/>
    </source>
</evidence>
<evidence type="ECO:0000256" key="4">
    <source>
        <dbReference type="ARBA" id="ARBA00022763"/>
    </source>
</evidence>
<evidence type="ECO:0000256" key="7">
    <source>
        <dbReference type="ARBA" id="ARBA00022839"/>
    </source>
</evidence>
<dbReference type="GO" id="GO:0004527">
    <property type="term" value="F:exonuclease activity"/>
    <property type="evidence" value="ECO:0007669"/>
    <property type="project" value="UniProtKB-KW"/>
</dbReference>
<dbReference type="PROSITE" id="PS51198">
    <property type="entry name" value="UVRD_HELICASE_ATP_BIND"/>
    <property type="match status" value="1"/>
</dbReference>
<evidence type="ECO:0000313" key="19">
    <source>
        <dbReference type="Proteomes" id="UP000228568"/>
    </source>
</evidence>
<dbReference type="GO" id="GO:0005524">
    <property type="term" value="F:ATP binding"/>
    <property type="evidence" value="ECO:0007669"/>
    <property type="project" value="UniProtKB-UniRule"/>
</dbReference>
<dbReference type="SUPFAM" id="SSF52540">
    <property type="entry name" value="P-loop containing nucleoside triphosphate hydrolases"/>
    <property type="match status" value="1"/>
</dbReference>
<feature type="binding site" evidence="15">
    <location>
        <begin position="24"/>
        <end position="31"/>
    </location>
    <ligand>
        <name>ATP</name>
        <dbReference type="ChEBI" id="CHEBI:30616"/>
    </ligand>
</feature>
<evidence type="ECO:0000256" key="9">
    <source>
        <dbReference type="ARBA" id="ARBA00023125"/>
    </source>
</evidence>
<reference evidence="19" key="1">
    <citation type="submission" date="2017-09" db="EMBL/GenBank/DDBJ databases">
        <title>Depth-based differentiation of microbial function through sediment-hosted aquifers and enrichment of novel symbionts in the deep terrestrial subsurface.</title>
        <authorList>
            <person name="Probst A.J."/>
            <person name="Ladd B."/>
            <person name="Jarett J.K."/>
            <person name="Geller-Mcgrath D.E."/>
            <person name="Sieber C.M.K."/>
            <person name="Emerson J.B."/>
            <person name="Anantharaman K."/>
            <person name="Thomas B.C."/>
            <person name="Malmstrom R."/>
            <person name="Stieglmeier M."/>
            <person name="Klingl A."/>
            <person name="Woyke T."/>
            <person name="Ryan C.M."/>
            <person name="Banfield J.F."/>
        </authorList>
    </citation>
    <scope>NUCLEOTIDE SEQUENCE [LARGE SCALE GENOMIC DNA]</scope>
</reference>
<dbReference type="InterPro" id="IPR014017">
    <property type="entry name" value="DNA_helicase_UvrD-like_C"/>
</dbReference>
<gene>
    <name evidence="18" type="ORF">COX81_01835</name>
</gene>
<evidence type="ECO:0000256" key="11">
    <source>
        <dbReference type="ARBA" id="ARBA00023235"/>
    </source>
</evidence>
<dbReference type="Pfam" id="PF13361">
    <property type="entry name" value="UvrD_C"/>
    <property type="match status" value="1"/>
</dbReference>
<evidence type="ECO:0000256" key="6">
    <source>
        <dbReference type="ARBA" id="ARBA00022806"/>
    </source>
</evidence>
<feature type="domain" description="UvrD-like helicase ATP-binding" evidence="16">
    <location>
        <begin position="3"/>
        <end position="299"/>
    </location>
</feature>
<dbReference type="InterPro" id="IPR013986">
    <property type="entry name" value="DExx_box_DNA_helicase_dom_sf"/>
</dbReference>
<evidence type="ECO:0000259" key="16">
    <source>
        <dbReference type="PROSITE" id="PS51198"/>
    </source>
</evidence>
<dbReference type="InterPro" id="IPR027417">
    <property type="entry name" value="P-loop_NTPase"/>
</dbReference>
<evidence type="ECO:0000256" key="13">
    <source>
        <dbReference type="ARBA" id="ARBA00034808"/>
    </source>
</evidence>
<dbReference type="CDD" id="cd17932">
    <property type="entry name" value="DEXQc_UvrD"/>
    <property type="match status" value="1"/>
</dbReference>
<dbReference type="InterPro" id="IPR014016">
    <property type="entry name" value="UvrD-like_ATP-bd"/>
</dbReference>
<dbReference type="EMBL" id="PFPK01000020">
    <property type="protein sequence ID" value="PIZ95109.1"/>
    <property type="molecule type" value="Genomic_DNA"/>
</dbReference>
<keyword evidence="3 15" id="KW-0547">Nucleotide-binding</keyword>
<dbReference type="Pfam" id="PF12705">
    <property type="entry name" value="PDDEXK_1"/>
    <property type="match status" value="1"/>
</dbReference>
<dbReference type="PROSITE" id="PS51217">
    <property type="entry name" value="UVRD_HELICASE_CTER"/>
    <property type="match status" value="1"/>
</dbReference>